<dbReference type="EMBL" id="HBHQ01013163">
    <property type="protein sequence ID" value="CAD9816941.1"/>
    <property type="molecule type" value="Transcribed_RNA"/>
</dbReference>
<proteinExistence type="predicted"/>
<protein>
    <submittedName>
        <fullName evidence="2">Uncharacterized protein</fullName>
    </submittedName>
</protein>
<organism evidence="2">
    <name type="scientific">Attheya septentrionalis</name>
    <dbReference type="NCBI Taxonomy" id="420275"/>
    <lineage>
        <taxon>Eukaryota</taxon>
        <taxon>Sar</taxon>
        <taxon>Stramenopiles</taxon>
        <taxon>Ochrophyta</taxon>
        <taxon>Bacillariophyta</taxon>
        <taxon>Coscinodiscophyceae</taxon>
        <taxon>Chaetocerotophycidae</taxon>
        <taxon>Chaetocerotales</taxon>
        <taxon>Attheyaceae</taxon>
        <taxon>Attheya</taxon>
    </lineage>
</organism>
<gene>
    <name evidence="2" type="ORF">ASEP1449_LOCUS8773</name>
</gene>
<feature type="compositionally biased region" description="Basic and acidic residues" evidence="1">
    <location>
        <begin position="196"/>
        <end position="205"/>
    </location>
</feature>
<evidence type="ECO:0000256" key="1">
    <source>
        <dbReference type="SAM" id="MobiDB-lite"/>
    </source>
</evidence>
<sequence>MADGPSSSVNSAGKGGATLPDKGGAILPDEPMNEVDSNKRAAASATSAAVGQSWQPAWQPDDISLSSAGAYRNFSEEVAATAGNKQQAILRGLDLVKQQQLKKKLRTSSASTTCDTVAAVARTPPGSPSTSSIASTIMSRMNESVIENDDESSVKMADASSVPLHIIGVPGGIISSSPPPGKLTGEEPSFTFKRPRSSDDGSVRS</sequence>
<accession>A0A7S2XMX8</accession>
<feature type="compositionally biased region" description="Polar residues" evidence="1">
    <location>
        <begin position="1"/>
        <end position="11"/>
    </location>
</feature>
<feature type="region of interest" description="Disordered" evidence="1">
    <location>
        <begin position="170"/>
        <end position="205"/>
    </location>
</feature>
<dbReference type="AlphaFoldDB" id="A0A7S2XMX8"/>
<evidence type="ECO:0000313" key="2">
    <source>
        <dbReference type="EMBL" id="CAD9816941.1"/>
    </source>
</evidence>
<name>A0A7S2XMX8_9STRA</name>
<reference evidence="2" key="1">
    <citation type="submission" date="2021-01" db="EMBL/GenBank/DDBJ databases">
        <authorList>
            <person name="Corre E."/>
            <person name="Pelletier E."/>
            <person name="Niang G."/>
            <person name="Scheremetjew M."/>
            <person name="Finn R."/>
            <person name="Kale V."/>
            <person name="Holt S."/>
            <person name="Cochrane G."/>
            <person name="Meng A."/>
            <person name="Brown T."/>
            <person name="Cohen L."/>
        </authorList>
    </citation>
    <scope>NUCLEOTIDE SEQUENCE</scope>
    <source>
        <strain evidence="2">CCMP2084</strain>
    </source>
</reference>
<feature type="region of interest" description="Disordered" evidence="1">
    <location>
        <begin position="1"/>
        <end position="62"/>
    </location>
</feature>